<evidence type="ECO:0000313" key="6">
    <source>
        <dbReference type="Proteomes" id="UP001268256"/>
    </source>
</evidence>
<keyword evidence="1" id="KW-0677">Repeat</keyword>
<dbReference type="InterPro" id="IPR001296">
    <property type="entry name" value="Glyco_trans_1"/>
</dbReference>
<dbReference type="Proteomes" id="UP001268256">
    <property type="component" value="Unassembled WGS sequence"/>
</dbReference>
<gene>
    <name evidence="5" type="ORF">RIF25_01660</name>
</gene>
<feature type="repeat" description="TPR" evidence="3">
    <location>
        <begin position="43"/>
        <end position="76"/>
    </location>
</feature>
<evidence type="ECO:0000313" key="5">
    <source>
        <dbReference type="EMBL" id="MDS3859505.1"/>
    </source>
</evidence>
<organism evidence="5 6">
    <name type="scientific">Pseudocalidococcus azoricus BACA0444</name>
    <dbReference type="NCBI Taxonomy" id="2918990"/>
    <lineage>
        <taxon>Bacteria</taxon>
        <taxon>Bacillati</taxon>
        <taxon>Cyanobacteriota</taxon>
        <taxon>Cyanophyceae</taxon>
        <taxon>Acaryochloridales</taxon>
        <taxon>Thermosynechococcaceae</taxon>
        <taxon>Pseudocalidococcus</taxon>
        <taxon>Pseudocalidococcus azoricus</taxon>
    </lineage>
</organism>
<dbReference type="InterPro" id="IPR002201">
    <property type="entry name" value="Glyco_trans_9"/>
</dbReference>
<evidence type="ECO:0000256" key="1">
    <source>
        <dbReference type="ARBA" id="ARBA00022737"/>
    </source>
</evidence>
<dbReference type="PROSITE" id="PS50293">
    <property type="entry name" value="TPR_REGION"/>
    <property type="match status" value="3"/>
</dbReference>
<evidence type="ECO:0000259" key="4">
    <source>
        <dbReference type="Pfam" id="PF00534"/>
    </source>
</evidence>
<reference evidence="6" key="1">
    <citation type="submission" date="2023-07" db="EMBL/GenBank/DDBJ databases">
        <authorList>
            <person name="Luz R."/>
            <person name="Cordeiro R."/>
            <person name="Fonseca A."/>
            <person name="Goncalves V."/>
        </authorList>
    </citation>
    <scope>NUCLEOTIDE SEQUENCE [LARGE SCALE GENOMIC DNA]</scope>
    <source>
        <strain evidence="6">BACA0444</strain>
    </source>
</reference>
<dbReference type="InterPro" id="IPR011990">
    <property type="entry name" value="TPR-like_helical_dom_sf"/>
</dbReference>
<dbReference type="Gene3D" id="1.25.40.10">
    <property type="entry name" value="Tetratricopeptide repeat domain"/>
    <property type="match status" value="3"/>
</dbReference>
<dbReference type="Pfam" id="PF00534">
    <property type="entry name" value="Glycos_transf_1"/>
    <property type="match status" value="1"/>
</dbReference>
<protein>
    <submittedName>
        <fullName evidence="5">Tetratricopeptide repeat protein</fullName>
    </submittedName>
</protein>
<dbReference type="Gene3D" id="3.40.50.2000">
    <property type="entry name" value="Glycogen Phosphorylase B"/>
    <property type="match status" value="2"/>
</dbReference>
<dbReference type="SUPFAM" id="SSF53756">
    <property type="entry name" value="UDP-Glycosyltransferase/glycogen phosphorylase"/>
    <property type="match status" value="2"/>
</dbReference>
<dbReference type="InterPro" id="IPR051685">
    <property type="entry name" value="Ycf3/AcsC/BcsC/TPR_MFPF"/>
</dbReference>
<evidence type="ECO:0000256" key="3">
    <source>
        <dbReference type="PROSITE-ProRule" id="PRU00339"/>
    </source>
</evidence>
<dbReference type="GO" id="GO:0016757">
    <property type="term" value="F:glycosyltransferase activity"/>
    <property type="evidence" value="ECO:0007669"/>
    <property type="project" value="InterPro"/>
</dbReference>
<keyword evidence="6" id="KW-1185">Reference proteome</keyword>
<dbReference type="Pfam" id="PF00515">
    <property type="entry name" value="TPR_1"/>
    <property type="match status" value="1"/>
</dbReference>
<feature type="domain" description="Glycosyl transferase family 1" evidence="4">
    <location>
        <begin position="713"/>
        <end position="868"/>
    </location>
</feature>
<feature type="repeat" description="TPR" evidence="3">
    <location>
        <begin position="111"/>
        <end position="144"/>
    </location>
</feature>
<dbReference type="PROSITE" id="PS50005">
    <property type="entry name" value="TPR"/>
    <property type="match status" value="5"/>
</dbReference>
<dbReference type="EMBL" id="JAVMIP010000001">
    <property type="protein sequence ID" value="MDS3859505.1"/>
    <property type="molecule type" value="Genomic_DNA"/>
</dbReference>
<comment type="caution">
    <text evidence="5">The sequence shown here is derived from an EMBL/GenBank/DDBJ whole genome shotgun (WGS) entry which is preliminary data.</text>
</comment>
<dbReference type="InterPro" id="IPR019734">
    <property type="entry name" value="TPR_rpt"/>
</dbReference>
<feature type="repeat" description="TPR" evidence="3">
    <location>
        <begin position="145"/>
        <end position="178"/>
    </location>
</feature>
<feature type="repeat" description="TPR" evidence="3">
    <location>
        <begin position="179"/>
        <end position="212"/>
    </location>
</feature>
<keyword evidence="2 3" id="KW-0802">TPR repeat</keyword>
<feature type="repeat" description="TPR" evidence="3">
    <location>
        <begin position="77"/>
        <end position="110"/>
    </location>
</feature>
<accession>A0AAE4FP36</accession>
<dbReference type="RefSeq" id="WP_322876817.1">
    <property type="nucleotide sequence ID" value="NZ_JAVMIP010000001.1"/>
</dbReference>
<evidence type="ECO:0000256" key="2">
    <source>
        <dbReference type="ARBA" id="ARBA00022803"/>
    </source>
</evidence>
<dbReference type="CDD" id="cd03801">
    <property type="entry name" value="GT4_PimA-like"/>
    <property type="match status" value="1"/>
</dbReference>
<dbReference type="AlphaFoldDB" id="A0AAE4FP36"/>
<dbReference type="PANTHER" id="PTHR44943">
    <property type="entry name" value="CELLULOSE SYNTHASE OPERON PROTEIN C"/>
    <property type="match status" value="1"/>
</dbReference>
<dbReference type="SMART" id="SM00028">
    <property type="entry name" value="TPR"/>
    <property type="match status" value="6"/>
</dbReference>
<dbReference type="Pfam" id="PF13414">
    <property type="entry name" value="TPR_11"/>
    <property type="match status" value="1"/>
</dbReference>
<sequence length="941" mass="104791">MTNPSITDIPQALKTAQQHLQKREFDQAQALCQQVLNIAPNTPGAFYLLALIADQQEKYPDAIQHYQRVIQLQPDNHTAYNDLGNALQRSKNVLQAIPCYQKAIALKPNHAQAYSNLGVAYQDLGRYEEAQAAYRQGIQVEPTYPHTYYNLGKSFQSQDRLEEAILTYQRCIQIDPTYAMAYNNMGLAFYDLGQVEPSLRAYEKALEIDPSYANGHQNYSLALLLAGNYAQGWQEYEWRWQAKGPDNRPPRPFTQPIWAGQDLNGKTILIHSEQGFGDTIQFVRYATIAAAKGGRVIVECQGPLVSLVRTVLGVAAVIPRGADLPDFDTHAATLSLPYILKTTVETIPNQVPYLRADGVFLPLPAPQKPVRLKVGIAWAGSPGNRNDHRRSCPLHHWLPLLNLPEIEFYNLYKGPRLREMHTLFHEGKVQNLSERMRTFADTAALMAQLDLIISVDSSPVHLAGALGKPVWLLLSCASDWRWLQNRTDSPWYPTVRIFRQSRSQDWDSVMAEVITALKQKLQSASLPPPVPITFPTLPAPLRTHPPRPAIGISWEIGVTTGWRVYGLNLTLSLLKTEQYFPLPLTPLPEAQALNPLHRTLIEPTLNHQTQLRQILSQHPANEVLQANFVCLHALGNNCASLPLMERLRGQANIGVIFSEDTAWEAEAVTKANCYDQIVAGSAWNAEILQSVGIKNVTTVHQGIDPTLFHSAPKAGLFGDKFVIFSGGKLEYRKGQDIVIAAFREFLACHPDALLVTAWHNPWPKTMAEIERVGHVQGIPSHKNGRLDVVRWLGENGIPPQAVVDIGAVPNPQMPPIYREADVAIFPNRGEGGTNLVAMECLACGVPTILSANTGHLDLIGRLENPTHCYPLKTQAPVTPTAQFRGTDGWGESEVAEIIHHLETIYQNPSEAQQRGQAAAKFMTDWAWDKQTKRLLQVIPGL</sequence>
<proteinExistence type="predicted"/>
<name>A0AAE4FP36_9CYAN</name>
<dbReference type="PANTHER" id="PTHR44943:SF8">
    <property type="entry name" value="TPR REPEAT-CONTAINING PROTEIN MJ0263"/>
    <property type="match status" value="1"/>
</dbReference>
<dbReference type="Pfam" id="PF01075">
    <property type="entry name" value="Glyco_transf_9"/>
    <property type="match status" value="1"/>
</dbReference>
<dbReference type="Pfam" id="PF13424">
    <property type="entry name" value="TPR_12"/>
    <property type="match status" value="1"/>
</dbReference>
<dbReference type="SUPFAM" id="SSF48452">
    <property type="entry name" value="TPR-like"/>
    <property type="match status" value="1"/>
</dbReference>